<dbReference type="Proteomes" id="UP000593892">
    <property type="component" value="Chromosome"/>
</dbReference>
<evidence type="ECO:0000313" key="1">
    <source>
        <dbReference type="EMBL" id="QOY87567.1"/>
    </source>
</evidence>
<keyword evidence="1" id="KW-0808">Transferase</keyword>
<dbReference type="Gene3D" id="3.30.460.40">
    <property type="match status" value="1"/>
</dbReference>
<dbReference type="AlphaFoldDB" id="A0A7S7NPU6"/>
<dbReference type="RefSeq" id="WP_194449234.1">
    <property type="nucleotide sequence ID" value="NZ_CP063849.1"/>
</dbReference>
<dbReference type="Pfam" id="PF14907">
    <property type="entry name" value="NTP_transf_5"/>
    <property type="match status" value="1"/>
</dbReference>
<dbReference type="InterPro" id="IPR039498">
    <property type="entry name" value="NTP_transf_5"/>
</dbReference>
<protein>
    <submittedName>
        <fullName evidence="1">Nucleotidyltransferase family protein</fullName>
    </submittedName>
</protein>
<gene>
    <name evidence="1" type="ORF">IRI77_33240</name>
</gene>
<sequence length="397" mass="43687">MPDGLAPLLAELVLGATGRARRAAQAIADGNGCLDGTNRAIQWKVLPQFAEGVSGVSMAPLETLHLRRELLRARGDTARRATKAVSGIAALEAAGVRALVFKGLASMAVLYRDAPSRTIHDADLLVMPQDVPQAVACLEANGFHREDGGTLAEYTQFVENSPGFAGNQAITLYTDGSEIDLHWELHGCGVKAEELLSRSRKERLHDQWIIVPDPVDALLLTIRHVVRENFAADMICRDLMDTKLRCEVLERDGELHSAMTRIVEAGVEVPALAVLGVLSSYDEGTPASRACRYLEGLVSPVSRASAARLVELFHYQMRHGALPKDVFYLVHSRPLRQIARGLGTSWSSYRRNMKVIEQKLEHEMNWTARIAMLARSIPNLRTMKLARALARVKYGTD</sequence>
<dbReference type="GO" id="GO:0016740">
    <property type="term" value="F:transferase activity"/>
    <property type="evidence" value="ECO:0007669"/>
    <property type="project" value="UniProtKB-KW"/>
</dbReference>
<dbReference type="KEGG" id="pfer:IRI77_33240"/>
<organism evidence="1 2">
    <name type="scientific">Paludibaculum fermentans</name>
    <dbReference type="NCBI Taxonomy" id="1473598"/>
    <lineage>
        <taxon>Bacteria</taxon>
        <taxon>Pseudomonadati</taxon>
        <taxon>Acidobacteriota</taxon>
        <taxon>Terriglobia</taxon>
        <taxon>Bryobacterales</taxon>
        <taxon>Bryobacteraceae</taxon>
        <taxon>Paludibaculum</taxon>
    </lineage>
</organism>
<dbReference type="EMBL" id="CP063849">
    <property type="protein sequence ID" value="QOY87567.1"/>
    <property type="molecule type" value="Genomic_DNA"/>
</dbReference>
<accession>A0A7S7NPU6</accession>
<keyword evidence="2" id="KW-1185">Reference proteome</keyword>
<reference evidence="1 2" key="1">
    <citation type="submission" date="2020-10" db="EMBL/GenBank/DDBJ databases">
        <title>Complete genome sequence of Paludibaculum fermentans P105T, a facultatively anaerobic acidobacterium capable of dissimilatory Fe(III) reduction.</title>
        <authorList>
            <person name="Dedysh S.N."/>
            <person name="Beletsky A.V."/>
            <person name="Kulichevskaya I.S."/>
            <person name="Mardanov A.V."/>
            <person name="Ravin N.V."/>
        </authorList>
    </citation>
    <scope>NUCLEOTIDE SEQUENCE [LARGE SCALE GENOMIC DNA]</scope>
    <source>
        <strain evidence="1 2">P105</strain>
    </source>
</reference>
<evidence type="ECO:0000313" key="2">
    <source>
        <dbReference type="Proteomes" id="UP000593892"/>
    </source>
</evidence>
<proteinExistence type="predicted"/>
<name>A0A7S7NPU6_PALFE</name>